<dbReference type="InterPro" id="IPR009781">
    <property type="entry name" value="DUF1345"/>
</dbReference>
<evidence type="ECO:0000256" key="1">
    <source>
        <dbReference type="SAM" id="Phobius"/>
    </source>
</evidence>
<feature type="transmembrane region" description="Helical" evidence="1">
    <location>
        <begin position="30"/>
        <end position="51"/>
    </location>
</feature>
<dbReference type="Proteomes" id="UP000598174">
    <property type="component" value="Unassembled WGS sequence"/>
</dbReference>
<feature type="transmembrane region" description="Helical" evidence="1">
    <location>
        <begin position="78"/>
        <end position="99"/>
    </location>
</feature>
<dbReference type="AlphaFoldDB" id="A0A919JBK0"/>
<protein>
    <recommendedName>
        <fullName evidence="4">DUF1345 domain-containing protein</fullName>
    </recommendedName>
</protein>
<proteinExistence type="predicted"/>
<dbReference type="EMBL" id="BOMM01000092">
    <property type="protein sequence ID" value="GIE16633.1"/>
    <property type="molecule type" value="Genomic_DNA"/>
</dbReference>
<keyword evidence="1" id="KW-0812">Transmembrane</keyword>
<sequence length="207" mass="22708">MFDLVFVSACVVTAVAVFLGADENTRIGALTRLLVLTGLPWVALASIWTVIRFRRIRRAQRGNRNWTSTLAGRRTTRVIITSTSFIVLGSGMHIALYRGSDANAVMVRSVSILMVLTAWVMLHLAYTERYARLELENTGEPHLEFPATARPTLLDFTYFAFAIGTTFGTTDVSVRTSHARGVVIGHGLLAFVYNTAILGMALSLLTA</sequence>
<dbReference type="RefSeq" id="WP_344224048.1">
    <property type="nucleotide sequence ID" value="NZ_BAAABP010000044.1"/>
</dbReference>
<evidence type="ECO:0000313" key="2">
    <source>
        <dbReference type="EMBL" id="GIE16633.1"/>
    </source>
</evidence>
<name>A0A919JBK0_9ACTN</name>
<keyword evidence="1" id="KW-1133">Transmembrane helix</keyword>
<reference evidence="2" key="1">
    <citation type="submission" date="2021-01" db="EMBL/GenBank/DDBJ databases">
        <title>Whole genome shotgun sequence of Actinoplanes ferrugineus NBRC 15555.</title>
        <authorList>
            <person name="Komaki H."/>
            <person name="Tamura T."/>
        </authorList>
    </citation>
    <scope>NUCLEOTIDE SEQUENCE</scope>
    <source>
        <strain evidence="2">NBRC 15555</strain>
    </source>
</reference>
<dbReference type="Pfam" id="PF07077">
    <property type="entry name" value="DUF1345"/>
    <property type="match status" value="1"/>
</dbReference>
<keyword evidence="1" id="KW-0472">Membrane</keyword>
<gene>
    <name evidence="2" type="ORF">Afe05nite_84730</name>
</gene>
<feature type="transmembrane region" description="Helical" evidence="1">
    <location>
        <begin position="105"/>
        <end position="126"/>
    </location>
</feature>
<evidence type="ECO:0000313" key="3">
    <source>
        <dbReference type="Proteomes" id="UP000598174"/>
    </source>
</evidence>
<accession>A0A919JBK0</accession>
<organism evidence="2 3">
    <name type="scientific">Paractinoplanes ferrugineus</name>
    <dbReference type="NCBI Taxonomy" id="113564"/>
    <lineage>
        <taxon>Bacteria</taxon>
        <taxon>Bacillati</taxon>
        <taxon>Actinomycetota</taxon>
        <taxon>Actinomycetes</taxon>
        <taxon>Micromonosporales</taxon>
        <taxon>Micromonosporaceae</taxon>
        <taxon>Paractinoplanes</taxon>
    </lineage>
</organism>
<feature type="transmembrane region" description="Helical" evidence="1">
    <location>
        <begin position="183"/>
        <end position="205"/>
    </location>
</feature>
<evidence type="ECO:0008006" key="4">
    <source>
        <dbReference type="Google" id="ProtNLM"/>
    </source>
</evidence>
<comment type="caution">
    <text evidence="2">The sequence shown here is derived from an EMBL/GenBank/DDBJ whole genome shotgun (WGS) entry which is preliminary data.</text>
</comment>
<keyword evidence="3" id="KW-1185">Reference proteome</keyword>